<protein>
    <submittedName>
        <fullName evidence="1">Uncharacterized protein</fullName>
    </submittedName>
</protein>
<proteinExistence type="predicted"/>
<organism evidence="1 2">
    <name type="scientific">Prevotella intermedia</name>
    <dbReference type="NCBI Taxonomy" id="28131"/>
    <lineage>
        <taxon>Bacteria</taxon>
        <taxon>Pseudomonadati</taxon>
        <taxon>Bacteroidota</taxon>
        <taxon>Bacteroidia</taxon>
        <taxon>Bacteroidales</taxon>
        <taxon>Prevotellaceae</taxon>
        <taxon>Prevotella</taxon>
    </lineage>
</organism>
<evidence type="ECO:0000313" key="2">
    <source>
        <dbReference type="Proteomes" id="UP000230046"/>
    </source>
</evidence>
<dbReference type="EMBL" id="PEKN01000001">
    <property type="protein sequence ID" value="PIK20452.1"/>
    <property type="molecule type" value="Genomic_DNA"/>
</dbReference>
<reference evidence="1 2" key="1">
    <citation type="submission" date="2017-11" db="EMBL/GenBank/DDBJ databases">
        <title>Genome sequencing of Prevotella intermedia KCOM 1653.</title>
        <authorList>
            <person name="Kook J.-K."/>
            <person name="Park S.-N."/>
            <person name="Lim Y.K."/>
        </authorList>
    </citation>
    <scope>NUCLEOTIDE SEQUENCE [LARGE SCALE GENOMIC DNA]</scope>
    <source>
        <strain evidence="1 2">KCOM 1653</strain>
    </source>
</reference>
<name>A0A2G8IAB2_PREIN</name>
<comment type="caution">
    <text evidence="1">The sequence shown here is derived from an EMBL/GenBank/DDBJ whole genome shotgun (WGS) entry which is preliminary data.</text>
</comment>
<dbReference type="RefSeq" id="WP_099835544.1">
    <property type="nucleotide sequence ID" value="NZ_PEKN01000001.1"/>
</dbReference>
<dbReference type="Pfam" id="PF19509">
    <property type="entry name" value="DUF6043"/>
    <property type="match status" value="1"/>
</dbReference>
<evidence type="ECO:0000313" key="1">
    <source>
        <dbReference type="EMBL" id="PIK20452.1"/>
    </source>
</evidence>
<dbReference type="AlphaFoldDB" id="A0A2G8IAB2"/>
<dbReference type="Proteomes" id="UP000230046">
    <property type="component" value="Unassembled WGS sequence"/>
</dbReference>
<accession>A0A2G8IAB2</accession>
<sequence length="409" mass="47315">MFNFIKRLRDYRARRDNADMTIRNWKVKNNDIYADFTRRIDAIANGDMSVLEQMFQLAKDCVPQEALILYGWLANLDNPSSSDSQLQWAGRYTDVIARCLTHKQLWLVVNLKTSEVSVSDRKKPDCLAVCANTPGQLWKSLPLDVRTFIVEQTDRLIEDSCFCDGFDKEEIYQSIAFFSQLLFLSHAAFIGEFLANLYNKVMREDDSLAFCMYYFVVFDHGLTRMARLLDDIIRNECVGLSGMMLVCNCIRMLVGKSIDMGIETKSTWEDTSEQCCQEVWKDISCVLHNVRTKRKNKKAIVAIDEIIIGNKKKIKHGIKTFLNDNKDDICLAYLLKSLINSEIIKPSVKYMTFHRAIDQFIGRTYGHDVPQKRYGEIKSMNLSGPQRGTSYQKAKRIIDQWTMYFENCG</sequence>
<gene>
    <name evidence="1" type="ORF">CTI18_03455</name>
</gene>
<dbReference type="InterPro" id="IPR046106">
    <property type="entry name" value="DUF6043"/>
</dbReference>